<organism evidence="2 3">
    <name type="scientific">Petrolisthes manimaculis</name>
    <dbReference type="NCBI Taxonomy" id="1843537"/>
    <lineage>
        <taxon>Eukaryota</taxon>
        <taxon>Metazoa</taxon>
        <taxon>Ecdysozoa</taxon>
        <taxon>Arthropoda</taxon>
        <taxon>Crustacea</taxon>
        <taxon>Multicrustacea</taxon>
        <taxon>Malacostraca</taxon>
        <taxon>Eumalacostraca</taxon>
        <taxon>Eucarida</taxon>
        <taxon>Decapoda</taxon>
        <taxon>Pleocyemata</taxon>
        <taxon>Anomura</taxon>
        <taxon>Galatheoidea</taxon>
        <taxon>Porcellanidae</taxon>
        <taxon>Petrolisthes</taxon>
    </lineage>
</organism>
<evidence type="ECO:0000259" key="1">
    <source>
        <dbReference type="SMART" id="SM01361"/>
    </source>
</evidence>
<comment type="caution">
    <text evidence="2">The sequence shown here is derived from an EMBL/GenBank/DDBJ whole genome shotgun (WGS) entry which is preliminary data.</text>
</comment>
<evidence type="ECO:0000313" key="2">
    <source>
        <dbReference type="EMBL" id="KAK4292113.1"/>
    </source>
</evidence>
<accession>A0AAE1TNI8</accession>
<name>A0AAE1TNI8_9EUCA</name>
<evidence type="ECO:0000313" key="3">
    <source>
        <dbReference type="Proteomes" id="UP001292094"/>
    </source>
</evidence>
<keyword evidence="3" id="KW-1185">Reference proteome</keyword>
<dbReference type="Gene3D" id="2.60.40.690">
    <property type="entry name" value="Alpha-macroglobulin, receptor-binding domain"/>
    <property type="match status" value="1"/>
</dbReference>
<dbReference type="SMART" id="SM01361">
    <property type="entry name" value="A2M_recep"/>
    <property type="match status" value="1"/>
</dbReference>
<dbReference type="Pfam" id="PF07677">
    <property type="entry name" value="A2M_recep"/>
    <property type="match status" value="1"/>
</dbReference>
<dbReference type="InterPro" id="IPR036595">
    <property type="entry name" value="A-macroglobulin_rcpt-bd_sf"/>
</dbReference>
<proteinExistence type="predicted"/>
<sequence length="153" mass="17895">MKRVEGNKIYWSREAIEFNPLIYEDSQKPFIQPQRRQKWDAHSVETTSYALLVYMAREAESSTSGVAVVEVHLPSGYTVMQDSLIELVNTRTVRNLRWALCTHTQVKFFLNHLDTREVCLSYNLERWYAVAVANHSRYNMARYMTSINLSVLT</sequence>
<dbReference type="EMBL" id="JAWZYT010004933">
    <property type="protein sequence ID" value="KAK4292113.1"/>
    <property type="molecule type" value="Genomic_DNA"/>
</dbReference>
<dbReference type="SUPFAM" id="SSF49410">
    <property type="entry name" value="Alpha-macroglobulin receptor domain"/>
    <property type="match status" value="1"/>
</dbReference>
<dbReference type="GO" id="GO:0005576">
    <property type="term" value="C:extracellular region"/>
    <property type="evidence" value="ECO:0007669"/>
    <property type="project" value="InterPro"/>
</dbReference>
<feature type="domain" description="Alpha-macroglobulin receptor-binding" evidence="1">
    <location>
        <begin position="64"/>
        <end position="143"/>
    </location>
</feature>
<dbReference type="InterPro" id="IPR009048">
    <property type="entry name" value="A-macroglobulin_rcpt-bd"/>
</dbReference>
<protein>
    <recommendedName>
        <fullName evidence="1">Alpha-macroglobulin receptor-binding domain-containing protein</fullName>
    </recommendedName>
</protein>
<reference evidence="2" key="1">
    <citation type="submission" date="2023-11" db="EMBL/GenBank/DDBJ databases">
        <title>Genome assemblies of two species of porcelain crab, Petrolisthes cinctipes and Petrolisthes manimaculis (Anomura: Porcellanidae).</title>
        <authorList>
            <person name="Angst P."/>
        </authorList>
    </citation>
    <scope>NUCLEOTIDE SEQUENCE</scope>
    <source>
        <strain evidence="2">PB745_02</strain>
        <tissue evidence="2">Gill</tissue>
    </source>
</reference>
<gene>
    <name evidence="2" type="ORF">Pmani_035095</name>
</gene>
<dbReference type="AlphaFoldDB" id="A0AAE1TNI8"/>
<dbReference type="Proteomes" id="UP001292094">
    <property type="component" value="Unassembled WGS sequence"/>
</dbReference>